<dbReference type="Proteomes" id="UP000218968">
    <property type="component" value="Chromosome"/>
</dbReference>
<keyword evidence="4" id="KW-1185">Reference proteome</keyword>
<dbReference type="KEGG" id="lum:CNR27_05590"/>
<dbReference type="OrthoDB" id="5966441at2"/>
<protein>
    <recommendedName>
        <fullName evidence="5">Secreted protein</fullName>
    </recommendedName>
</protein>
<dbReference type="AlphaFoldDB" id="A0A290XCY1"/>
<sequence>MRTVQSVLIAVLLTASSAALAQQAGIEDRLSPAEFRAAGLDKLSTAELARLNELLARDSAAAPTAAPAAPVATDVEARIAQAREEGRREARTADLGKRPPQASREPLESTISGPFHGFARGREYVLANGQVWKQVDSASLAGARGQDVAARIRPGLLGVWWLQVDGYNTQAKVERVR</sequence>
<dbReference type="EMBL" id="CP023406">
    <property type="protein sequence ID" value="ATD66980.1"/>
    <property type="molecule type" value="Genomic_DNA"/>
</dbReference>
<evidence type="ECO:0000313" key="3">
    <source>
        <dbReference type="EMBL" id="ATD66980.1"/>
    </source>
</evidence>
<organism evidence="3 4">
    <name type="scientific">Luteimonas chenhongjianii</name>
    <dbReference type="NCBI Taxonomy" id="2006110"/>
    <lineage>
        <taxon>Bacteria</taxon>
        <taxon>Pseudomonadati</taxon>
        <taxon>Pseudomonadota</taxon>
        <taxon>Gammaproteobacteria</taxon>
        <taxon>Lysobacterales</taxon>
        <taxon>Lysobacteraceae</taxon>
        <taxon>Luteimonas</taxon>
    </lineage>
</organism>
<name>A0A290XCY1_9GAMM</name>
<evidence type="ECO:0000256" key="1">
    <source>
        <dbReference type="SAM" id="MobiDB-lite"/>
    </source>
</evidence>
<accession>A0A290XCY1</accession>
<evidence type="ECO:0000256" key="2">
    <source>
        <dbReference type="SAM" id="SignalP"/>
    </source>
</evidence>
<dbReference type="RefSeq" id="WP_096297306.1">
    <property type="nucleotide sequence ID" value="NZ_CP023406.1"/>
</dbReference>
<feature type="signal peptide" evidence="2">
    <location>
        <begin position="1"/>
        <end position="21"/>
    </location>
</feature>
<feature type="region of interest" description="Disordered" evidence="1">
    <location>
        <begin position="83"/>
        <end position="112"/>
    </location>
</feature>
<feature type="compositionally biased region" description="Basic and acidic residues" evidence="1">
    <location>
        <begin position="83"/>
        <end position="97"/>
    </location>
</feature>
<feature type="chain" id="PRO_5013307664" description="Secreted protein" evidence="2">
    <location>
        <begin position="22"/>
        <end position="177"/>
    </location>
</feature>
<reference evidence="4" key="1">
    <citation type="submission" date="2017-09" db="EMBL/GenBank/DDBJ databases">
        <title>Luteimonas liuhanmingii sp.nov., isolated from the intestinal contents of Tibetan Plateau Pika in Yushu, Qinghai Province, China.</title>
        <authorList>
            <person name="Gui Z."/>
        </authorList>
    </citation>
    <scope>NUCLEOTIDE SEQUENCE [LARGE SCALE GENOMIC DNA]</scope>
    <source>
        <strain evidence="4">100111</strain>
    </source>
</reference>
<keyword evidence="2" id="KW-0732">Signal</keyword>
<gene>
    <name evidence="3" type="ORF">CNR27_05590</name>
</gene>
<proteinExistence type="predicted"/>
<evidence type="ECO:0008006" key="5">
    <source>
        <dbReference type="Google" id="ProtNLM"/>
    </source>
</evidence>
<evidence type="ECO:0000313" key="4">
    <source>
        <dbReference type="Proteomes" id="UP000218968"/>
    </source>
</evidence>